<accession>A0A174IHM1</accession>
<reference evidence="1 2" key="1">
    <citation type="submission" date="2015-09" db="EMBL/GenBank/DDBJ databases">
        <authorList>
            <consortium name="Pathogen Informatics"/>
        </authorList>
    </citation>
    <scope>NUCLEOTIDE SEQUENCE [LARGE SCALE GENOMIC DNA]</scope>
    <source>
        <strain evidence="1 2">2789STDY5608840</strain>
    </source>
</reference>
<dbReference type="AlphaFoldDB" id="A0A174IHM1"/>
<sequence>MIQKVEKLKEIINQNSMGHLPLAYRVDLMEQVGDTRTVQKVFMFSITSSKGDIITLNTRNTDKICNAFRNIRELMYNKNSKQSAWFQVEMFLKSKAQYILKFNYDNLEQIPSFFQKPDWLLEMFREYPRSKEYTPLWLREIVGRRKLYLT</sequence>
<protein>
    <submittedName>
        <fullName evidence="1">Uncharacterized protein</fullName>
    </submittedName>
</protein>
<dbReference type="STRING" id="338188.ERS852397_02933"/>
<organism evidence="1 2">
    <name type="scientific">Bacteroides finegoldii</name>
    <dbReference type="NCBI Taxonomy" id="338188"/>
    <lineage>
        <taxon>Bacteria</taxon>
        <taxon>Pseudomonadati</taxon>
        <taxon>Bacteroidota</taxon>
        <taxon>Bacteroidia</taxon>
        <taxon>Bacteroidales</taxon>
        <taxon>Bacteroidaceae</taxon>
        <taxon>Bacteroides</taxon>
    </lineage>
</organism>
<dbReference type="Proteomes" id="UP000095517">
    <property type="component" value="Unassembled WGS sequence"/>
</dbReference>
<gene>
    <name evidence="1" type="ORF">ERS852397_02933</name>
</gene>
<dbReference type="InterPro" id="IPR036170">
    <property type="entry name" value="YezG-like_sf"/>
</dbReference>
<name>A0A174IHM1_9BACE</name>
<evidence type="ECO:0000313" key="1">
    <source>
        <dbReference type="EMBL" id="CUO84595.1"/>
    </source>
</evidence>
<dbReference type="SUPFAM" id="SSF160424">
    <property type="entry name" value="BH3703-like"/>
    <property type="match status" value="1"/>
</dbReference>
<proteinExistence type="predicted"/>
<evidence type="ECO:0000313" key="2">
    <source>
        <dbReference type="Proteomes" id="UP000095517"/>
    </source>
</evidence>
<dbReference type="EMBL" id="CYZH01000018">
    <property type="protein sequence ID" value="CUO84595.1"/>
    <property type="molecule type" value="Genomic_DNA"/>
</dbReference>
<dbReference type="RefSeq" id="WP_082436500.1">
    <property type="nucleotide sequence ID" value="NZ_CABIXA010000018.1"/>
</dbReference>